<accession>A0A4U6X526</accession>
<comment type="caution">
    <text evidence="2">The sequence shown here is derived from an EMBL/GenBank/DDBJ whole genome shotgun (WGS) entry which is preliminary data.</text>
</comment>
<keyword evidence="3" id="KW-1185">Reference proteome</keyword>
<dbReference type="Gene3D" id="3.90.1200.10">
    <property type="match status" value="1"/>
</dbReference>
<dbReference type="Pfam" id="PF01636">
    <property type="entry name" value="APH"/>
    <property type="match status" value="1"/>
</dbReference>
<dbReference type="SUPFAM" id="SSF56112">
    <property type="entry name" value="Protein kinase-like (PK-like)"/>
    <property type="match status" value="1"/>
</dbReference>
<evidence type="ECO:0000313" key="3">
    <source>
        <dbReference type="Proteomes" id="UP000310108"/>
    </source>
</evidence>
<dbReference type="InterPro" id="IPR011009">
    <property type="entry name" value="Kinase-like_dom_sf"/>
</dbReference>
<evidence type="ECO:0000313" key="2">
    <source>
        <dbReference type="EMBL" id="TKW50295.1"/>
    </source>
</evidence>
<dbReference type="InterPro" id="IPR002575">
    <property type="entry name" value="Aminoglycoside_PTrfase"/>
</dbReference>
<organism evidence="2 3">
    <name type="scientific">Colletotrichum tanaceti</name>
    <dbReference type="NCBI Taxonomy" id="1306861"/>
    <lineage>
        <taxon>Eukaryota</taxon>
        <taxon>Fungi</taxon>
        <taxon>Dikarya</taxon>
        <taxon>Ascomycota</taxon>
        <taxon>Pezizomycotina</taxon>
        <taxon>Sordariomycetes</taxon>
        <taxon>Hypocreomycetidae</taxon>
        <taxon>Glomerellales</taxon>
        <taxon>Glomerellaceae</taxon>
        <taxon>Colletotrichum</taxon>
        <taxon>Colletotrichum destructivum species complex</taxon>
    </lineage>
</organism>
<feature type="domain" description="Aminoglycoside phosphotransferase" evidence="1">
    <location>
        <begin position="102"/>
        <end position="274"/>
    </location>
</feature>
<sequence>MFCEMDPPIEVSVVRINSSRWILGSLIVCEKVDDPDSKPADAIADWQDGDSTFYLRKRWANESSKGDVDADRIHVGGTSSAVWCLAGNAFCKVHAWCQGLGPEADNIRFVRDKAPAVPIPALVHAWIDHDLNRTFLITKRVEGQTLERAWPQLSLDQRTQIAHEMARFCVTLAANTSSRFETVTGCGVYEPRLMESAPQSHPTWRPRTLGPFSQEALHDYMTNISTSPAPDIDPQFHFYHADLGPTNIMVSEVHGDRVTVTGIIDWESAAYYPRFWVATKPVTAGAFYLECETDEPKLWGQLLGQALETNGYERLDTAFRSWNGPVRGDSC</sequence>
<dbReference type="AlphaFoldDB" id="A0A4U6X526"/>
<proteinExistence type="predicted"/>
<name>A0A4U6X526_9PEZI</name>
<reference evidence="2 3" key="1">
    <citation type="journal article" date="2019" name="PLoS ONE">
        <title>Comparative genome analysis indicates high evolutionary potential of pathogenicity genes in Colletotrichum tanaceti.</title>
        <authorList>
            <person name="Lelwala R.V."/>
            <person name="Korhonen P.K."/>
            <person name="Young N.D."/>
            <person name="Scott J.B."/>
            <person name="Ades P.A."/>
            <person name="Gasser R.B."/>
            <person name="Taylor P.W.J."/>
        </authorList>
    </citation>
    <scope>NUCLEOTIDE SEQUENCE [LARGE SCALE GENOMIC DNA]</scope>
    <source>
        <strain evidence="2">BRIP57314</strain>
    </source>
</reference>
<dbReference type="EMBL" id="PJEX01000414">
    <property type="protein sequence ID" value="TKW50295.1"/>
    <property type="molecule type" value="Genomic_DNA"/>
</dbReference>
<dbReference type="OrthoDB" id="2906425at2759"/>
<dbReference type="PANTHER" id="PTHR21310">
    <property type="entry name" value="AMINOGLYCOSIDE PHOSPHOTRANSFERASE-RELATED-RELATED"/>
    <property type="match status" value="1"/>
</dbReference>
<dbReference type="Proteomes" id="UP000310108">
    <property type="component" value="Unassembled WGS sequence"/>
</dbReference>
<gene>
    <name evidence="2" type="ORF">CTA1_4367</name>
</gene>
<dbReference type="PANTHER" id="PTHR21310:SF58">
    <property type="entry name" value="AMINOGLYCOSIDE PHOSPHOTRANSFERASE DOMAIN-CONTAINING PROTEIN"/>
    <property type="match status" value="1"/>
</dbReference>
<evidence type="ECO:0000259" key="1">
    <source>
        <dbReference type="Pfam" id="PF01636"/>
    </source>
</evidence>
<dbReference type="InterPro" id="IPR051678">
    <property type="entry name" value="AGP_Transferase"/>
</dbReference>
<protein>
    <recommendedName>
        <fullName evidence="1">Aminoglycoside phosphotransferase domain-containing protein</fullName>
    </recommendedName>
</protein>